<protein>
    <submittedName>
        <fullName evidence="1">Uncharacterized protein</fullName>
    </submittedName>
</protein>
<evidence type="ECO:0000313" key="1">
    <source>
        <dbReference type="EMBL" id="VIP05115.1"/>
    </source>
</evidence>
<accession>A0A6C2YW53</accession>
<reference evidence="1" key="1">
    <citation type="submission" date="2019-04" db="EMBL/GenBank/DDBJ databases">
        <authorList>
            <consortium name="Science for Life Laboratories"/>
        </authorList>
    </citation>
    <scope>NUCLEOTIDE SEQUENCE</scope>
    <source>
        <strain evidence="1">MBLW1</strain>
    </source>
</reference>
<proteinExistence type="predicted"/>
<name>A0A6C2YW53_9BACT</name>
<dbReference type="InParanoid" id="A0A6C2YW53"/>
<gene>
    <name evidence="1" type="ORF">GMBLW1_40780</name>
</gene>
<organism evidence="1">
    <name type="scientific">Tuwongella immobilis</name>
    <dbReference type="NCBI Taxonomy" id="692036"/>
    <lineage>
        <taxon>Bacteria</taxon>
        <taxon>Pseudomonadati</taxon>
        <taxon>Planctomycetota</taxon>
        <taxon>Planctomycetia</taxon>
        <taxon>Gemmatales</taxon>
        <taxon>Gemmataceae</taxon>
        <taxon>Tuwongella</taxon>
    </lineage>
</organism>
<dbReference type="Proteomes" id="UP000464378">
    <property type="component" value="Chromosome"/>
</dbReference>
<dbReference type="EMBL" id="LR593887">
    <property type="protein sequence ID" value="VTS07586.1"/>
    <property type="molecule type" value="Genomic_DNA"/>
</dbReference>
<dbReference type="KEGG" id="tim:GMBLW1_40780"/>
<evidence type="ECO:0000313" key="2">
    <source>
        <dbReference type="Proteomes" id="UP000464378"/>
    </source>
</evidence>
<dbReference type="AlphaFoldDB" id="A0A6C2YW53"/>
<dbReference type="EMBL" id="LR586016">
    <property type="protein sequence ID" value="VIP05115.1"/>
    <property type="molecule type" value="Genomic_DNA"/>
</dbReference>
<sequence>MVHWHYIGFIDPRRPIDLSQRPSPPLPVRPMPPDLVARLAEQHGVVRSEEVVDRGGYFLSHLGSFGKLHPFEAALVAEGCIVLSEMGMVVQPPEAVAAYNEFVAEWAVSHAEPGTAADGRNIS</sequence>
<dbReference type="RefSeq" id="WP_162660125.1">
    <property type="nucleotide sequence ID" value="NZ_LR593887.1"/>
</dbReference>
<keyword evidence="2" id="KW-1185">Reference proteome</keyword>